<dbReference type="Gene3D" id="3.40.50.2000">
    <property type="entry name" value="Glycogen Phosphorylase B"/>
    <property type="match status" value="2"/>
</dbReference>
<organism evidence="3">
    <name type="scientific">freshwater metagenome</name>
    <dbReference type="NCBI Taxonomy" id="449393"/>
    <lineage>
        <taxon>unclassified sequences</taxon>
        <taxon>metagenomes</taxon>
        <taxon>ecological metagenomes</taxon>
    </lineage>
</organism>
<dbReference type="AlphaFoldDB" id="A0A6J6IZW9"/>
<gene>
    <name evidence="3" type="ORF">UFOPK2131_00212</name>
</gene>
<dbReference type="Pfam" id="PF02350">
    <property type="entry name" value="Epimerase_2"/>
    <property type="match status" value="1"/>
</dbReference>
<dbReference type="CDD" id="cd03786">
    <property type="entry name" value="GTB_UDP-GlcNAc_2-Epimerase"/>
    <property type="match status" value="1"/>
</dbReference>
<feature type="compositionally biased region" description="Basic and acidic residues" evidence="1">
    <location>
        <begin position="373"/>
        <end position="386"/>
    </location>
</feature>
<dbReference type="InterPro" id="IPR003331">
    <property type="entry name" value="UDP_GlcNAc_Epimerase_2_dom"/>
</dbReference>
<dbReference type="PANTHER" id="PTHR43174">
    <property type="entry name" value="UDP-N-ACETYLGLUCOSAMINE 2-EPIMERASE"/>
    <property type="match status" value="1"/>
</dbReference>
<sequence length="401" mass="44645">MTKGKKLAVVLGIRPDVIRASLMLRSLKKTLGSDLVFIWSGQHYSDNMKDIFFRQLDVPEPDITLQLDTSSDQAMIGSLIQQLGRTLSEAQPVAVVFLGDTNTVTGAIAAASLDIPIVHIEGCMRSYDWRMPEEKYRTTIDHLSDLIYAYLPEYKDQGVLEGLDPSRIIVTGNPIVDVLEHYFLSGMVRLETKERAKLFASFGLDGAPYWLMTCHRRENIESRDSLERIIDLAEQTQEAVIFPAGYRTQQKIKDFGISMPANVRLVDPIGYAELMELAIDAVAILTDSGTVVEEAAVLGVPSIQMRTSTERPQVYDTGGSLKFDPHQVVTNPEVITLIEAARNRKVAMDPHSLGDGKASERISQDLISRIESGDWRGHLPDSDRRPISRNYGFGQGERGKP</sequence>
<reference evidence="3" key="1">
    <citation type="submission" date="2020-05" db="EMBL/GenBank/DDBJ databases">
        <authorList>
            <person name="Chiriac C."/>
            <person name="Salcher M."/>
            <person name="Ghai R."/>
            <person name="Kavagutti S V."/>
        </authorList>
    </citation>
    <scope>NUCLEOTIDE SEQUENCE</scope>
</reference>
<protein>
    <submittedName>
        <fullName evidence="3">Unannotated protein</fullName>
    </submittedName>
</protein>
<dbReference type="InterPro" id="IPR029767">
    <property type="entry name" value="WecB-like"/>
</dbReference>
<dbReference type="EMBL" id="CAEZVT010000007">
    <property type="protein sequence ID" value="CAB4629965.1"/>
    <property type="molecule type" value="Genomic_DNA"/>
</dbReference>
<dbReference type="PANTHER" id="PTHR43174:SF1">
    <property type="entry name" value="UDP-N-ACETYLGLUCOSAMINE 2-EPIMERASE"/>
    <property type="match status" value="1"/>
</dbReference>
<evidence type="ECO:0000259" key="2">
    <source>
        <dbReference type="Pfam" id="PF02350"/>
    </source>
</evidence>
<name>A0A6J6IZW9_9ZZZZ</name>
<evidence type="ECO:0000256" key="1">
    <source>
        <dbReference type="SAM" id="MobiDB-lite"/>
    </source>
</evidence>
<dbReference type="SUPFAM" id="SSF53756">
    <property type="entry name" value="UDP-Glycosyltransferase/glycogen phosphorylase"/>
    <property type="match status" value="1"/>
</dbReference>
<feature type="region of interest" description="Disordered" evidence="1">
    <location>
        <begin position="373"/>
        <end position="401"/>
    </location>
</feature>
<evidence type="ECO:0000313" key="3">
    <source>
        <dbReference type="EMBL" id="CAB4629965.1"/>
    </source>
</evidence>
<proteinExistence type="predicted"/>
<accession>A0A6J6IZW9</accession>
<feature type="domain" description="UDP-N-acetylglucosamine 2-epimerase" evidence="2">
    <location>
        <begin position="27"/>
        <end position="364"/>
    </location>
</feature>